<evidence type="ECO:0000256" key="9">
    <source>
        <dbReference type="ARBA" id="ARBA00022989"/>
    </source>
</evidence>
<feature type="transmembrane region" description="Helical" evidence="12">
    <location>
        <begin position="162"/>
        <end position="184"/>
    </location>
</feature>
<feature type="transmembrane region" description="Helical" evidence="12">
    <location>
        <begin position="204"/>
        <end position="226"/>
    </location>
</feature>
<gene>
    <name evidence="13" type="ORF">SAMN02745220_04622</name>
</gene>
<feature type="transmembrane region" description="Helical" evidence="12">
    <location>
        <begin position="81"/>
        <end position="102"/>
    </location>
</feature>
<evidence type="ECO:0000256" key="7">
    <source>
        <dbReference type="ARBA" id="ARBA00022723"/>
    </source>
</evidence>
<dbReference type="GO" id="GO:0046872">
    <property type="term" value="F:metal ion binding"/>
    <property type="evidence" value="ECO:0007669"/>
    <property type="project" value="UniProtKB-KW"/>
</dbReference>
<evidence type="ECO:0000256" key="5">
    <source>
        <dbReference type="ARBA" id="ARBA00022617"/>
    </source>
</evidence>
<evidence type="ECO:0000256" key="11">
    <source>
        <dbReference type="ARBA" id="ARBA00023136"/>
    </source>
</evidence>
<keyword evidence="4" id="KW-1003">Cell membrane</keyword>
<sequence>MLTPEILSLIWFALLIVLLAGYAILDGFDLGVGILHPFVAKTDTERRLIMNSIGPLWDGNEVWLVTFGGALFAMFPNAYASIFSAFYLPFVFLLFALIFRAVSLEFRSKRVSPFWRTSWDIGFFAGSALAAFLYGVAIGRVMQGLELSELGDYQGTFFEMLTGFAISVGVLSVALLAMHGSIYLYLKTEGELQQRLIGWMKGTYYFYVVSFVIVTIWSVFFVSTSIRNFGDVPLLWLIPALNLLAIWNIPRAIKQQKPFYAFMSSCGTITALILLFSAAIFPDLLPASNNPEYSINIFNGASSQLTQKIGLIIVAIGMPMVLSYTIVIYWTFRGKVELDDHSY</sequence>
<dbReference type="PANTHER" id="PTHR43141:SF5">
    <property type="entry name" value="CYTOCHROME BD-I UBIQUINOL OXIDASE SUBUNIT 2"/>
    <property type="match status" value="1"/>
</dbReference>
<keyword evidence="8" id="KW-0249">Electron transport</keyword>
<organism evidence="13 14">
    <name type="scientific">Desulfopila aestuarii DSM 18488</name>
    <dbReference type="NCBI Taxonomy" id="1121416"/>
    <lineage>
        <taxon>Bacteria</taxon>
        <taxon>Pseudomonadati</taxon>
        <taxon>Thermodesulfobacteriota</taxon>
        <taxon>Desulfobulbia</taxon>
        <taxon>Desulfobulbales</taxon>
        <taxon>Desulfocapsaceae</taxon>
        <taxon>Desulfopila</taxon>
    </lineage>
</organism>
<reference evidence="13 14" key="1">
    <citation type="submission" date="2016-12" db="EMBL/GenBank/DDBJ databases">
        <authorList>
            <person name="Song W.-J."/>
            <person name="Kurnit D.M."/>
        </authorList>
    </citation>
    <scope>NUCLEOTIDE SEQUENCE [LARGE SCALE GENOMIC DNA]</scope>
    <source>
        <strain evidence="13 14">DSM 18488</strain>
    </source>
</reference>
<feature type="transmembrane region" description="Helical" evidence="12">
    <location>
        <begin position="309"/>
        <end position="332"/>
    </location>
</feature>
<accession>A0A1M7YJ59</accession>
<evidence type="ECO:0000256" key="3">
    <source>
        <dbReference type="ARBA" id="ARBA00022448"/>
    </source>
</evidence>
<dbReference type="Proteomes" id="UP000184603">
    <property type="component" value="Unassembled WGS sequence"/>
</dbReference>
<evidence type="ECO:0000256" key="1">
    <source>
        <dbReference type="ARBA" id="ARBA00004651"/>
    </source>
</evidence>
<evidence type="ECO:0000256" key="8">
    <source>
        <dbReference type="ARBA" id="ARBA00022982"/>
    </source>
</evidence>
<feature type="transmembrane region" description="Helical" evidence="12">
    <location>
        <begin position="123"/>
        <end position="142"/>
    </location>
</feature>
<dbReference type="PIRSF" id="PIRSF000267">
    <property type="entry name" value="Cyt_oxidse_sub2"/>
    <property type="match status" value="1"/>
</dbReference>
<dbReference type="GO" id="GO:0070069">
    <property type="term" value="C:cytochrome complex"/>
    <property type="evidence" value="ECO:0007669"/>
    <property type="project" value="TreeGrafter"/>
</dbReference>
<comment type="subcellular location">
    <subcellularLocation>
        <location evidence="1">Cell membrane</location>
        <topology evidence="1">Multi-pass membrane protein</topology>
    </subcellularLocation>
</comment>
<keyword evidence="7" id="KW-0479">Metal-binding</keyword>
<comment type="similarity">
    <text evidence="2">Belongs to the cytochrome ubiquinol oxidase subunit 2 family.</text>
</comment>
<evidence type="ECO:0000313" key="13">
    <source>
        <dbReference type="EMBL" id="SHO52558.1"/>
    </source>
</evidence>
<dbReference type="GO" id="GO:0019646">
    <property type="term" value="P:aerobic electron transport chain"/>
    <property type="evidence" value="ECO:0007669"/>
    <property type="project" value="TreeGrafter"/>
</dbReference>
<evidence type="ECO:0000256" key="6">
    <source>
        <dbReference type="ARBA" id="ARBA00022692"/>
    </source>
</evidence>
<keyword evidence="10" id="KW-0408">Iron</keyword>
<dbReference type="GO" id="GO:0016682">
    <property type="term" value="F:oxidoreductase activity, acting on diphenols and related substances as donors, oxygen as acceptor"/>
    <property type="evidence" value="ECO:0007669"/>
    <property type="project" value="TreeGrafter"/>
</dbReference>
<evidence type="ECO:0000256" key="4">
    <source>
        <dbReference type="ARBA" id="ARBA00022475"/>
    </source>
</evidence>
<dbReference type="NCBIfam" id="TIGR00203">
    <property type="entry name" value="cydB"/>
    <property type="match status" value="1"/>
</dbReference>
<dbReference type="GO" id="GO:0005886">
    <property type="term" value="C:plasma membrane"/>
    <property type="evidence" value="ECO:0007669"/>
    <property type="project" value="UniProtKB-SubCell"/>
</dbReference>
<dbReference type="Pfam" id="PF02322">
    <property type="entry name" value="Cyt_bd_oxida_II"/>
    <property type="match status" value="1"/>
</dbReference>
<dbReference type="PANTHER" id="PTHR43141">
    <property type="entry name" value="CYTOCHROME BD2 SUBUNIT II"/>
    <property type="match status" value="1"/>
</dbReference>
<proteinExistence type="inferred from homology"/>
<dbReference type="AlphaFoldDB" id="A0A1M7YJ59"/>
<keyword evidence="6 12" id="KW-0812">Transmembrane</keyword>
<name>A0A1M7YJ59_9BACT</name>
<evidence type="ECO:0000256" key="10">
    <source>
        <dbReference type="ARBA" id="ARBA00023004"/>
    </source>
</evidence>
<feature type="transmembrane region" description="Helical" evidence="12">
    <location>
        <begin position="261"/>
        <end position="281"/>
    </location>
</feature>
<keyword evidence="5" id="KW-0349">Heme</keyword>
<protein>
    <submittedName>
        <fullName evidence="13">Cytochrome bd-I ubiquinol oxidase subunit 2 apoprotein</fullName>
    </submittedName>
</protein>
<feature type="transmembrane region" description="Helical" evidence="12">
    <location>
        <begin position="232"/>
        <end position="249"/>
    </location>
</feature>
<keyword evidence="11 12" id="KW-0472">Membrane</keyword>
<evidence type="ECO:0000313" key="14">
    <source>
        <dbReference type="Proteomes" id="UP000184603"/>
    </source>
</evidence>
<keyword evidence="3" id="KW-0813">Transport</keyword>
<evidence type="ECO:0000256" key="12">
    <source>
        <dbReference type="SAM" id="Phobius"/>
    </source>
</evidence>
<evidence type="ECO:0000256" key="2">
    <source>
        <dbReference type="ARBA" id="ARBA00007543"/>
    </source>
</evidence>
<keyword evidence="9 12" id="KW-1133">Transmembrane helix</keyword>
<dbReference type="STRING" id="1121416.SAMN02745220_04622"/>
<dbReference type="InterPro" id="IPR003317">
    <property type="entry name" value="Cyt-d_oxidase_su2"/>
</dbReference>
<dbReference type="EMBL" id="FRFE01000037">
    <property type="protein sequence ID" value="SHO52558.1"/>
    <property type="molecule type" value="Genomic_DNA"/>
</dbReference>
<dbReference type="GO" id="GO:0009055">
    <property type="term" value="F:electron transfer activity"/>
    <property type="evidence" value="ECO:0007669"/>
    <property type="project" value="TreeGrafter"/>
</dbReference>
<feature type="transmembrane region" description="Helical" evidence="12">
    <location>
        <begin position="6"/>
        <end position="25"/>
    </location>
</feature>
<keyword evidence="14" id="KW-1185">Reference proteome</keyword>